<dbReference type="InterPro" id="IPR050410">
    <property type="entry name" value="CCR4/nocturin_mRNA_transcr"/>
</dbReference>
<feature type="domain" description="Endonuclease/exonuclease/phosphatase" evidence="3">
    <location>
        <begin position="106"/>
        <end position="372"/>
    </location>
</feature>
<keyword evidence="2" id="KW-0472">Membrane</keyword>
<sequence>MAREHFLNPFAKQKKRRDSRELQQQGSDEDEPLVRERTLRVASSHSGAALSQRRRHQISAAILFLVGVSVGFVLAWRASPDRRMGSSSAMHVLRRVPSDPFLLRVMTFNLRYGSSKGGPASWPERRRHVADVIAHYHPLLVGTQEGLPAQLQELQDSLPPTYARVGEPREPGGEHAQIFYDSSVVELRDAGTFWLSETPTTPYSKGWDAKYPRVATWGLFRLRATGLQLVAVNTHLDARGEASRREGVATIWTEMKAVLQAHSLSLADTPLFLTGDFNTDRSSAVYSFLTRDGDGPRLQDAWLTAEHRVGSVLNTYHDWLGPAFDATPNGTARPNAPPHELHLDWILARPAVPVVLAEIITESRDGHYPSDHYPVVAEFLVPSPTS</sequence>
<protein>
    <recommendedName>
        <fullName evidence="3">Endonuclease/exonuclease/phosphatase domain-containing protein</fullName>
    </recommendedName>
</protein>
<keyword evidence="2" id="KW-0812">Transmembrane</keyword>
<dbReference type="Pfam" id="PF03372">
    <property type="entry name" value="Exo_endo_phos"/>
    <property type="match status" value="1"/>
</dbReference>
<dbReference type="Gene3D" id="3.60.10.10">
    <property type="entry name" value="Endonuclease/exonuclease/phosphatase"/>
    <property type="match status" value="1"/>
</dbReference>
<dbReference type="CDD" id="cd09083">
    <property type="entry name" value="EEP-1"/>
    <property type="match status" value="1"/>
</dbReference>
<dbReference type="GO" id="GO:0000175">
    <property type="term" value="F:3'-5'-RNA exonuclease activity"/>
    <property type="evidence" value="ECO:0007669"/>
    <property type="project" value="TreeGrafter"/>
</dbReference>
<evidence type="ECO:0000256" key="2">
    <source>
        <dbReference type="SAM" id="Phobius"/>
    </source>
</evidence>
<dbReference type="AlphaFoldDB" id="A0AAD5LV00"/>
<reference evidence="4" key="1">
    <citation type="submission" date="2021-12" db="EMBL/GenBank/DDBJ databases">
        <title>Prjna785345.</title>
        <authorList>
            <person name="Rujirawat T."/>
            <person name="Krajaejun T."/>
        </authorList>
    </citation>
    <scope>NUCLEOTIDE SEQUENCE</scope>
    <source>
        <strain evidence="4">Pi057C3</strain>
    </source>
</reference>
<proteinExistence type="predicted"/>
<comment type="caution">
    <text evidence="4">The sequence shown here is derived from an EMBL/GenBank/DDBJ whole genome shotgun (WGS) entry which is preliminary data.</text>
</comment>
<feature type="transmembrane region" description="Helical" evidence="2">
    <location>
        <begin position="58"/>
        <end position="78"/>
    </location>
</feature>
<dbReference type="InterPro" id="IPR005135">
    <property type="entry name" value="Endo/exonuclease/phosphatase"/>
</dbReference>
<keyword evidence="2" id="KW-1133">Transmembrane helix</keyword>
<dbReference type="PANTHER" id="PTHR12121">
    <property type="entry name" value="CARBON CATABOLITE REPRESSOR PROTEIN 4"/>
    <property type="match status" value="1"/>
</dbReference>
<accession>A0AAD5LV00</accession>
<dbReference type="PANTHER" id="PTHR12121:SF36">
    <property type="entry name" value="ENDONUCLEASE_EXONUCLEASE_PHOSPHATASE DOMAIN-CONTAINING PROTEIN"/>
    <property type="match status" value="1"/>
</dbReference>
<evidence type="ECO:0000313" key="4">
    <source>
        <dbReference type="EMBL" id="KAJ0394310.1"/>
    </source>
</evidence>
<dbReference type="InterPro" id="IPR036691">
    <property type="entry name" value="Endo/exonu/phosph_ase_sf"/>
</dbReference>
<evidence type="ECO:0000313" key="5">
    <source>
        <dbReference type="Proteomes" id="UP001209570"/>
    </source>
</evidence>
<dbReference type="SUPFAM" id="SSF56219">
    <property type="entry name" value="DNase I-like"/>
    <property type="match status" value="1"/>
</dbReference>
<dbReference type="EMBL" id="JAKCXM010000419">
    <property type="protein sequence ID" value="KAJ0394310.1"/>
    <property type="molecule type" value="Genomic_DNA"/>
</dbReference>
<name>A0AAD5LV00_PYTIN</name>
<feature type="region of interest" description="Disordered" evidence="1">
    <location>
        <begin position="1"/>
        <end position="33"/>
    </location>
</feature>
<evidence type="ECO:0000259" key="3">
    <source>
        <dbReference type="Pfam" id="PF03372"/>
    </source>
</evidence>
<dbReference type="Proteomes" id="UP001209570">
    <property type="component" value="Unassembled WGS sequence"/>
</dbReference>
<keyword evidence="5" id="KW-1185">Reference proteome</keyword>
<organism evidence="4 5">
    <name type="scientific">Pythium insidiosum</name>
    <name type="common">Pythiosis disease agent</name>
    <dbReference type="NCBI Taxonomy" id="114742"/>
    <lineage>
        <taxon>Eukaryota</taxon>
        <taxon>Sar</taxon>
        <taxon>Stramenopiles</taxon>
        <taxon>Oomycota</taxon>
        <taxon>Peronosporomycetes</taxon>
        <taxon>Pythiales</taxon>
        <taxon>Pythiaceae</taxon>
        <taxon>Pythium</taxon>
    </lineage>
</organism>
<gene>
    <name evidence="4" type="ORF">P43SY_004193</name>
</gene>
<evidence type="ECO:0000256" key="1">
    <source>
        <dbReference type="SAM" id="MobiDB-lite"/>
    </source>
</evidence>